<protein>
    <submittedName>
        <fullName evidence="1">Uncharacterized protein</fullName>
    </submittedName>
</protein>
<dbReference type="AlphaFoldDB" id="A0A0E9QA23"/>
<organism evidence="1">
    <name type="scientific">Anguilla anguilla</name>
    <name type="common">European freshwater eel</name>
    <name type="synonym">Muraena anguilla</name>
    <dbReference type="NCBI Taxonomy" id="7936"/>
    <lineage>
        <taxon>Eukaryota</taxon>
        <taxon>Metazoa</taxon>
        <taxon>Chordata</taxon>
        <taxon>Craniata</taxon>
        <taxon>Vertebrata</taxon>
        <taxon>Euteleostomi</taxon>
        <taxon>Actinopterygii</taxon>
        <taxon>Neopterygii</taxon>
        <taxon>Teleostei</taxon>
        <taxon>Anguilliformes</taxon>
        <taxon>Anguillidae</taxon>
        <taxon>Anguilla</taxon>
    </lineage>
</organism>
<accession>A0A0E9QA23</accession>
<reference evidence="1" key="2">
    <citation type="journal article" date="2015" name="Fish Shellfish Immunol.">
        <title>Early steps in the European eel (Anguilla anguilla)-Vibrio vulnificus interaction in the gills: Role of the RtxA13 toxin.</title>
        <authorList>
            <person name="Callol A."/>
            <person name="Pajuelo D."/>
            <person name="Ebbesson L."/>
            <person name="Teles M."/>
            <person name="MacKenzie S."/>
            <person name="Amaro C."/>
        </authorList>
    </citation>
    <scope>NUCLEOTIDE SEQUENCE</scope>
</reference>
<evidence type="ECO:0000313" key="1">
    <source>
        <dbReference type="EMBL" id="JAH13190.1"/>
    </source>
</evidence>
<reference evidence="1" key="1">
    <citation type="submission" date="2014-11" db="EMBL/GenBank/DDBJ databases">
        <authorList>
            <person name="Amaro Gonzalez C."/>
        </authorList>
    </citation>
    <scope>NUCLEOTIDE SEQUENCE</scope>
</reference>
<proteinExistence type="predicted"/>
<sequence length="25" mass="2810">MDMVLTTSAPLDRLNLNPVSIMYSQ</sequence>
<name>A0A0E9QA23_ANGAN</name>
<dbReference type="EMBL" id="GBXM01095387">
    <property type="protein sequence ID" value="JAH13190.1"/>
    <property type="molecule type" value="Transcribed_RNA"/>
</dbReference>